<feature type="signal peptide" evidence="11">
    <location>
        <begin position="1"/>
        <end position="21"/>
    </location>
</feature>
<sequence>MRKLILCAAAALVSTSYAALANDSVLQGQSDPKQWVLQTGDYANTRFSQLDEINKDNVKDLQVAWTFSTGVLRGHEGSPLVVGDVMYVHTPFPNNVFALDLNNDGKILWRYEPKQDPDVIAVMCCDTVYRGLAYADGKLFLHQADTTVVALDAKSGAVLWSVVNGDPSIGETNTATVLPVKDKVIVGISGGEFGVRGSVTAYNMNTGERVWRAYSMGPDEDILVDPEKTTHLGKPVGKDSGLNTWEGDQWKIGGGTTWGWYSYDPEADLVYYGTGNPSTWNPSQRPGDNRWSMTIMARNPDTGMASWFYQMTPHDEWDYDGINEMILSDQEINGEMRKVLVHFDRNGFAYTMDRLSGELLVAEKYDPVVNWATHVEMDKNSDQYGRPQVVAQYSTAQNGEDVNTTGVCPAALGTKDQQPAAFSPRTGLHYVPTNHVCMDYEPFRVSYTAGQPYVGATLSMYPAPDSHGGMGNFIAWDATKGEIVWSLPEQFSVWSGALATAGDVVFYGTLEGYLKAVDAKTGELLYRFKTPSGIIGNVMTYEHNGKQYVGILSGVGGWAGIGLAAGLTNPNDGLGAVGGYAALSDYTSLGGQLTVFALPN</sequence>
<keyword evidence="14" id="KW-1185">Reference proteome</keyword>
<proteinExistence type="inferred from homology"/>
<dbReference type="GO" id="GO:0016614">
    <property type="term" value="F:oxidoreductase activity, acting on CH-OH group of donors"/>
    <property type="evidence" value="ECO:0007669"/>
    <property type="project" value="InterPro"/>
</dbReference>
<feature type="binding site" evidence="9">
    <location>
        <position position="318"/>
    </location>
    <ligand>
        <name>Ca(2+)</name>
        <dbReference type="ChEBI" id="CHEBI:29108"/>
    </ligand>
</feature>
<dbReference type="eggNOG" id="COG4993">
    <property type="taxonomic scope" value="Bacteria"/>
</dbReference>
<evidence type="ECO:0000256" key="9">
    <source>
        <dbReference type="PIRSR" id="PIRSR617512-3"/>
    </source>
</evidence>
<feature type="binding site" evidence="8">
    <location>
        <position position="256"/>
    </location>
    <ligand>
        <name>pyrroloquinoline quinone</name>
        <dbReference type="ChEBI" id="CHEBI:58442"/>
    </ligand>
</feature>
<keyword evidence="6" id="KW-0560">Oxidoreductase</keyword>
<dbReference type="PATRIC" id="fig|991905.3.peg.1033"/>
<feature type="chain" id="PRO_5003283695" evidence="11">
    <location>
        <begin position="22"/>
        <end position="600"/>
    </location>
</feature>
<evidence type="ECO:0000256" key="8">
    <source>
        <dbReference type="PIRSR" id="PIRSR617512-2"/>
    </source>
</evidence>
<dbReference type="Pfam" id="PF01011">
    <property type="entry name" value="PQQ"/>
    <property type="match status" value="2"/>
</dbReference>
<feature type="binding site" evidence="8">
    <location>
        <position position="76"/>
    </location>
    <ligand>
        <name>pyrroloquinoline quinone</name>
        <dbReference type="ChEBI" id="CHEBI:58442"/>
    </ligand>
</feature>
<dbReference type="PANTHER" id="PTHR32303">
    <property type="entry name" value="QUINOPROTEIN ALCOHOL DEHYDROGENASE (CYTOCHROME C)"/>
    <property type="match status" value="1"/>
</dbReference>
<feature type="domain" description="Pyrrolo-quinoline quinone repeat" evidence="12">
    <location>
        <begin position="493"/>
        <end position="549"/>
    </location>
</feature>
<dbReference type="GO" id="GO:0030288">
    <property type="term" value="C:outer membrane-bounded periplasmic space"/>
    <property type="evidence" value="ECO:0007669"/>
    <property type="project" value="InterPro"/>
</dbReference>
<dbReference type="GO" id="GO:0016020">
    <property type="term" value="C:membrane"/>
    <property type="evidence" value="ECO:0007669"/>
    <property type="project" value="InterPro"/>
</dbReference>
<evidence type="ECO:0000256" key="7">
    <source>
        <dbReference type="PIRSR" id="PIRSR617512-1"/>
    </source>
</evidence>
<dbReference type="InterPro" id="IPR017512">
    <property type="entry name" value="PQQ_MeOH/EtOH_DH"/>
</dbReference>
<comment type="similarity">
    <text evidence="1">Belongs to the bacterial PQQ dehydrogenase family.</text>
</comment>
<gene>
    <name evidence="13" type="ordered locus">SL003B_1016</name>
</gene>
<evidence type="ECO:0000256" key="3">
    <source>
        <dbReference type="ARBA" id="ARBA00022729"/>
    </source>
</evidence>
<evidence type="ECO:0000259" key="12">
    <source>
        <dbReference type="Pfam" id="PF01011"/>
    </source>
</evidence>
<dbReference type="NCBIfam" id="TIGR03075">
    <property type="entry name" value="PQQ_enz_alc_DH"/>
    <property type="match status" value="1"/>
</dbReference>
<feature type="binding site" evidence="9">
    <location>
        <position position="276"/>
    </location>
    <ligand>
        <name>Ca(2+)</name>
        <dbReference type="ChEBI" id="CHEBI:29108"/>
    </ligand>
</feature>
<evidence type="ECO:0000313" key="13">
    <source>
        <dbReference type="EMBL" id="ADZ69445.1"/>
    </source>
</evidence>
<evidence type="ECO:0000256" key="1">
    <source>
        <dbReference type="ARBA" id="ARBA00008156"/>
    </source>
</evidence>
<feature type="binding site" evidence="9">
    <location>
        <position position="192"/>
    </location>
    <ligand>
        <name>Ca(2+)</name>
        <dbReference type="ChEBI" id="CHEBI:29108"/>
    </ligand>
</feature>
<dbReference type="KEGG" id="pgv:SL003B_1016"/>
<evidence type="ECO:0000256" key="4">
    <source>
        <dbReference type="ARBA" id="ARBA00022837"/>
    </source>
</evidence>
<accession>F2IXW4</accession>
<feature type="binding site" evidence="8">
    <location>
        <position position="130"/>
    </location>
    <ligand>
        <name>pyrroloquinoline quinone</name>
        <dbReference type="ChEBI" id="CHEBI:58442"/>
    </ligand>
</feature>
<dbReference type="STRING" id="991905.SL003B_1016"/>
<evidence type="ECO:0000256" key="5">
    <source>
        <dbReference type="ARBA" id="ARBA00022891"/>
    </source>
</evidence>
<evidence type="ECO:0000256" key="2">
    <source>
        <dbReference type="ARBA" id="ARBA00022723"/>
    </source>
</evidence>
<keyword evidence="2 9" id="KW-0479">Metal-binding</keyword>
<dbReference type="SMART" id="SM00564">
    <property type="entry name" value="PQQ"/>
    <property type="match status" value="4"/>
</dbReference>
<feature type="domain" description="Pyrrolo-quinoline quinone repeat" evidence="12">
    <location>
        <begin position="35"/>
        <end position="368"/>
    </location>
</feature>
<dbReference type="PROSITE" id="PS00364">
    <property type="entry name" value="BACTERIAL_PQQ_2"/>
    <property type="match status" value="1"/>
</dbReference>
<dbReference type="OrthoDB" id="9794322at2"/>
<evidence type="ECO:0000313" key="14">
    <source>
        <dbReference type="Proteomes" id="UP000008130"/>
    </source>
</evidence>
<dbReference type="InterPro" id="IPR001479">
    <property type="entry name" value="Quinoprotein_DH_CS"/>
</dbReference>
<evidence type="ECO:0000256" key="11">
    <source>
        <dbReference type="SAM" id="SignalP"/>
    </source>
</evidence>
<protein>
    <submittedName>
        <fullName evidence="13">Methanol dehydrogenase large subunit-like protein</fullName>
    </submittedName>
</protein>
<keyword evidence="4 9" id="KW-0106">Calcium</keyword>
<dbReference type="PANTHER" id="PTHR32303:SF4">
    <property type="entry name" value="QUINOPROTEIN GLUCOSE DEHYDROGENASE"/>
    <property type="match status" value="1"/>
</dbReference>
<dbReference type="SUPFAM" id="SSF50998">
    <property type="entry name" value="Quinoprotein alcohol dehydrogenase-like"/>
    <property type="match status" value="1"/>
</dbReference>
<reference evidence="13 14" key="1">
    <citation type="journal article" date="2011" name="J. Bacteriol.">
        <title>Complete genome sequence of Polymorphum gilvum SL003B-26A1T, a crude oil-degrading bacterium from oil-polluted saline soil.</title>
        <authorList>
            <person name="Li S.G."/>
            <person name="Tang Y.Q."/>
            <person name="Nie Y."/>
            <person name="Cai M."/>
            <person name="Wu X.L."/>
        </authorList>
    </citation>
    <scope>NUCLEOTIDE SEQUENCE [LARGE SCALE GENOMIC DNA]</scope>
    <source>
        <strain evidence="14">LMG 25793 / CGMCC 1.9160 / SL003B-26A1</strain>
    </source>
</reference>
<keyword evidence="10" id="KW-1015">Disulfide bond</keyword>
<comment type="cofactor">
    <cofactor evidence="9">
        <name>Ca(2+)</name>
        <dbReference type="ChEBI" id="CHEBI:29108"/>
    </cofactor>
    <text evidence="9">Binds 1 Ca(2+) ion per subunit.</text>
</comment>
<feature type="active site" description="Proton acceptor" evidence="7">
    <location>
        <position position="318"/>
    </location>
</feature>
<dbReference type="RefSeq" id="WP_013651763.1">
    <property type="nucleotide sequence ID" value="NC_015259.1"/>
</dbReference>
<dbReference type="AlphaFoldDB" id="F2IXW4"/>
<dbReference type="FunFam" id="2.140.10.10:FF:000003">
    <property type="entry name" value="Methanol dehydrogenase, large subunit"/>
    <property type="match status" value="1"/>
</dbReference>
<dbReference type="GO" id="GO:0005509">
    <property type="term" value="F:calcium ion binding"/>
    <property type="evidence" value="ECO:0007669"/>
    <property type="project" value="InterPro"/>
</dbReference>
<feature type="disulfide bond" evidence="10">
    <location>
        <begin position="124"/>
        <end position="125"/>
    </location>
</feature>
<keyword evidence="3 11" id="KW-0732">Signal</keyword>
<dbReference type="CDD" id="cd10278">
    <property type="entry name" value="PQQ_MDH"/>
    <property type="match status" value="1"/>
</dbReference>
<evidence type="ECO:0000256" key="10">
    <source>
        <dbReference type="PIRSR" id="PIRSR617512-4"/>
    </source>
</evidence>
<evidence type="ECO:0000256" key="6">
    <source>
        <dbReference type="ARBA" id="ARBA00023002"/>
    </source>
</evidence>
<dbReference type="InterPro" id="IPR018391">
    <property type="entry name" value="PQQ_b-propeller_rpt"/>
</dbReference>
<dbReference type="InterPro" id="IPR002372">
    <property type="entry name" value="PQQ_rpt_dom"/>
</dbReference>
<dbReference type="EMBL" id="CP002568">
    <property type="protein sequence ID" value="ADZ69445.1"/>
    <property type="molecule type" value="Genomic_DNA"/>
</dbReference>
<organism evidence="13 14">
    <name type="scientific">Polymorphum gilvum (strain LMG 25793 / CGMCC 1.9160 / SL003B-26A1)</name>
    <dbReference type="NCBI Taxonomy" id="991905"/>
    <lineage>
        <taxon>Bacteria</taxon>
        <taxon>Pseudomonadati</taxon>
        <taxon>Pseudomonadota</taxon>
        <taxon>Alphaproteobacteria</taxon>
        <taxon>Rhodobacterales</taxon>
        <taxon>Paracoccaceae</taxon>
        <taxon>Polymorphum</taxon>
    </lineage>
</organism>
<dbReference type="InterPro" id="IPR011047">
    <property type="entry name" value="Quinoprotein_ADH-like_sf"/>
</dbReference>
<dbReference type="HOGENOM" id="CLU_018478_0_0_5"/>
<name>F2IXW4_POLGS</name>
<dbReference type="Proteomes" id="UP000008130">
    <property type="component" value="Chromosome"/>
</dbReference>
<dbReference type="GO" id="GO:0070968">
    <property type="term" value="F:pyrroloquinoline quinone binding"/>
    <property type="evidence" value="ECO:0007669"/>
    <property type="project" value="UniProtKB-ARBA"/>
</dbReference>
<comment type="cofactor">
    <cofactor evidence="8">
        <name>pyrroloquinoline quinone</name>
        <dbReference type="ChEBI" id="CHEBI:58442"/>
    </cofactor>
    <text evidence="8">Binds 1 PQQ group per subunit.</text>
</comment>
<dbReference type="Gene3D" id="2.140.10.10">
    <property type="entry name" value="Quinoprotein alcohol dehydrogenase-like superfamily"/>
    <property type="match status" value="1"/>
</dbReference>
<feature type="binding site" evidence="8">
    <location>
        <position position="174"/>
    </location>
    <ligand>
        <name>pyrroloquinoline quinone</name>
        <dbReference type="ChEBI" id="CHEBI:58442"/>
    </ligand>
</feature>
<keyword evidence="5 8" id="KW-0634">PQQ</keyword>